<dbReference type="RefSeq" id="WP_194447932.1">
    <property type="nucleotide sequence ID" value="NZ_CP063849.1"/>
</dbReference>
<evidence type="ECO:0000256" key="1">
    <source>
        <dbReference type="ARBA" id="ARBA00022814"/>
    </source>
</evidence>
<reference evidence="5 6" key="1">
    <citation type="submission" date="2020-10" db="EMBL/GenBank/DDBJ databases">
        <title>Complete genome sequence of Paludibaculum fermentans P105T, a facultatively anaerobic acidobacterium capable of dissimilatory Fe(III) reduction.</title>
        <authorList>
            <person name="Dedysh S.N."/>
            <person name="Beletsky A.V."/>
            <person name="Kulichevskaya I.S."/>
            <person name="Mardanov A.V."/>
            <person name="Ravin N.V."/>
        </authorList>
    </citation>
    <scope>NUCLEOTIDE SEQUENCE [LARGE SCALE GENOMIC DNA]</scope>
    <source>
        <strain evidence="5 6">P105</strain>
    </source>
</reference>
<dbReference type="PANTHER" id="PTHR30265:SF4">
    <property type="entry name" value="KOW MOTIF FAMILY PROTEIN, EXPRESSED"/>
    <property type="match status" value="1"/>
</dbReference>
<sequence length="160" mass="18289">MQQYPWHAIRTKPHQEQIVAEGLRAKGYEDFFPSYRSRRKWTDRIKFVDLPLFDGYVFVRFDPLKWVPIKSTPGVLQIVWGHISEAEIEGVRRLAAGNLTASPCPYLREGMTVRVRSGPLKGVSGVLDKVKNRYVLVLSVHLLQRSVQVEVDAESVEALT</sequence>
<dbReference type="GO" id="GO:0031564">
    <property type="term" value="P:transcription antitermination"/>
    <property type="evidence" value="ECO:0007669"/>
    <property type="project" value="UniProtKB-KW"/>
</dbReference>
<dbReference type="InterPro" id="IPR043425">
    <property type="entry name" value="NusG-like"/>
</dbReference>
<keyword evidence="6" id="KW-1185">Reference proteome</keyword>
<dbReference type="Gene3D" id="3.30.70.940">
    <property type="entry name" value="NusG, N-terminal domain"/>
    <property type="match status" value="1"/>
</dbReference>
<dbReference type="AlphaFoldDB" id="A0A7S7NMD5"/>
<dbReference type="InterPro" id="IPR006645">
    <property type="entry name" value="NGN-like_dom"/>
</dbReference>
<evidence type="ECO:0000256" key="3">
    <source>
        <dbReference type="ARBA" id="ARBA00023163"/>
    </source>
</evidence>
<dbReference type="PANTHER" id="PTHR30265">
    <property type="entry name" value="RHO-INTERACTING TRANSCRIPTION TERMINATION FACTOR NUSG"/>
    <property type="match status" value="1"/>
</dbReference>
<protein>
    <recommendedName>
        <fullName evidence="4">NusG-like N-terminal domain-containing protein</fullName>
    </recommendedName>
</protein>
<dbReference type="GO" id="GO:0006354">
    <property type="term" value="P:DNA-templated transcription elongation"/>
    <property type="evidence" value="ECO:0007669"/>
    <property type="project" value="InterPro"/>
</dbReference>
<evidence type="ECO:0000256" key="2">
    <source>
        <dbReference type="ARBA" id="ARBA00023015"/>
    </source>
</evidence>
<keyword evidence="1" id="KW-0889">Transcription antitermination</keyword>
<gene>
    <name evidence="5" type="ORF">IRI77_26100</name>
</gene>
<keyword evidence="3" id="KW-0804">Transcription</keyword>
<dbReference type="InterPro" id="IPR036735">
    <property type="entry name" value="NGN_dom_sf"/>
</dbReference>
<accession>A0A7S7NMD5</accession>
<keyword evidence="2" id="KW-0805">Transcription regulation</keyword>
<dbReference type="SUPFAM" id="SSF50104">
    <property type="entry name" value="Translation proteins SH3-like domain"/>
    <property type="match status" value="1"/>
</dbReference>
<evidence type="ECO:0000259" key="4">
    <source>
        <dbReference type="SMART" id="SM00738"/>
    </source>
</evidence>
<dbReference type="EMBL" id="CP063849">
    <property type="protein sequence ID" value="QOY86263.1"/>
    <property type="molecule type" value="Genomic_DNA"/>
</dbReference>
<dbReference type="Pfam" id="PF02357">
    <property type="entry name" value="NusG"/>
    <property type="match status" value="1"/>
</dbReference>
<organism evidence="5 6">
    <name type="scientific">Paludibaculum fermentans</name>
    <dbReference type="NCBI Taxonomy" id="1473598"/>
    <lineage>
        <taxon>Bacteria</taxon>
        <taxon>Pseudomonadati</taxon>
        <taxon>Acidobacteriota</taxon>
        <taxon>Terriglobia</taxon>
        <taxon>Bryobacterales</taxon>
        <taxon>Bryobacteraceae</taxon>
        <taxon>Paludibaculum</taxon>
    </lineage>
</organism>
<feature type="domain" description="NusG-like N-terminal" evidence="4">
    <location>
        <begin position="3"/>
        <end position="95"/>
    </location>
</feature>
<name>A0A7S7NMD5_PALFE</name>
<proteinExistence type="predicted"/>
<evidence type="ECO:0000313" key="5">
    <source>
        <dbReference type="EMBL" id="QOY86263.1"/>
    </source>
</evidence>
<dbReference type="InterPro" id="IPR008991">
    <property type="entry name" value="Translation_prot_SH3-like_sf"/>
</dbReference>
<dbReference type="Proteomes" id="UP000593892">
    <property type="component" value="Chromosome"/>
</dbReference>
<dbReference type="KEGG" id="pfer:IRI77_26100"/>
<evidence type="ECO:0000313" key="6">
    <source>
        <dbReference type="Proteomes" id="UP000593892"/>
    </source>
</evidence>
<dbReference type="SUPFAM" id="SSF82679">
    <property type="entry name" value="N-utilization substance G protein NusG, N-terminal domain"/>
    <property type="match status" value="1"/>
</dbReference>
<dbReference type="SMART" id="SM00738">
    <property type="entry name" value="NGN"/>
    <property type="match status" value="1"/>
</dbReference>